<name>A0A8H2M6S9_9FIRM</name>
<sequence>MGTIIIGIVILVACYFAIKHVKKTKSGCSCCPGACHCDHKHEKN</sequence>
<dbReference type="EMBL" id="CAACYI010000001">
    <property type="protein sequence ID" value="VFB16988.1"/>
    <property type="molecule type" value="Genomic_DNA"/>
</dbReference>
<proteinExistence type="predicted"/>
<dbReference type="Proteomes" id="UP000377798">
    <property type="component" value="Unassembled WGS sequence"/>
</dbReference>
<dbReference type="AlphaFoldDB" id="A0A8H2M6S9"/>
<comment type="caution">
    <text evidence="1">The sequence shown here is derived from an EMBL/GenBank/DDBJ whole genome shotgun (WGS) entry which is preliminary data.</text>
</comment>
<evidence type="ECO:0000313" key="2">
    <source>
        <dbReference type="Proteomes" id="UP000377798"/>
    </source>
</evidence>
<dbReference type="Pfam" id="PF12669">
    <property type="entry name" value="FeoB_associated"/>
    <property type="match status" value="1"/>
</dbReference>
<reference evidence="1 2" key="1">
    <citation type="submission" date="2019-02" db="EMBL/GenBank/DDBJ databases">
        <authorList>
            <consortium name="Pathogen Informatics"/>
        </authorList>
    </citation>
    <scope>NUCLEOTIDE SEQUENCE [LARGE SCALE GENOMIC DNA]</scope>
    <source>
        <strain evidence="1 2">3012STDY7089603</strain>
    </source>
</reference>
<accession>A0A8H2M6S9</accession>
<evidence type="ECO:0000313" key="1">
    <source>
        <dbReference type="EMBL" id="VFB16988.1"/>
    </source>
</evidence>
<protein>
    <submittedName>
        <fullName evidence="1">Virus attachment protein p12 family</fullName>
    </submittedName>
</protein>
<keyword evidence="2" id="KW-1185">Reference proteome</keyword>
<dbReference type="RefSeq" id="WP_131749654.1">
    <property type="nucleotide sequence ID" value="NZ_CAACYI010000001.1"/>
</dbReference>
<gene>
    <name evidence="1" type="ORF">NCTC13150_01564</name>
</gene>
<organism evidence="1 2">
    <name type="scientific">Urinicoccus massiliensis</name>
    <dbReference type="NCBI Taxonomy" id="1723382"/>
    <lineage>
        <taxon>Bacteria</taxon>
        <taxon>Bacillati</taxon>
        <taxon>Bacillota</taxon>
        <taxon>Tissierellia</taxon>
        <taxon>Tissierellales</taxon>
        <taxon>Peptoniphilaceae</taxon>
        <taxon>Urinicoccus</taxon>
    </lineage>
</organism>